<sequence length="245" mass="25792">MRSLSRGLAGLPSCRAGSRRWNAPQASPVDLGVNVEIFSDVVCPWCYLGQARFRAAVARFAGEVRVTWRPFQLDPGAPATATPAADHLAAKLGGPERVAAAHDRLRALTAAEGLPFAPEKALRVNTGDAHRVIALAGRAGVQDAVVERLFRAQHAEGRDIGDAGTLAELAAEAGLDVAAVRTLLDSDEGVAELEQDLARARALGINGVPFFLFEEKWAVSGGQPTEVFEGALQEVASNLTAGNPQ</sequence>
<feature type="domain" description="DSBA-like thioredoxin" evidence="1">
    <location>
        <begin position="35"/>
        <end position="233"/>
    </location>
</feature>
<dbReference type="PANTHER" id="PTHR13887">
    <property type="entry name" value="GLUTATHIONE S-TRANSFERASE KAPPA"/>
    <property type="match status" value="1"/>
</dbReference>
<dbReference type="EMBL" id="FNVO01000011">
    <property type="protein sequence ID" value="SEG77167.1"/>
    <property type="molecule type" value="Genomic_DNA"/>
</dbReference>
<evidence type="ECO:0000313" key="3">
    <source>
        <dbReference type="Proteomes" id="UP000236723"/>
    </source>
</evidence>
<evidence type="ECO:0000313" key="2">
    <source>
        <dbReference type="EMBL" id="SEG77167.1"/>
    </source>
</evidence>
<dbReference type="Proteomes" id="UP000236723">
    <property type="component" value="Unassembled WGS sequence"/>
</dbReference>
<dbReference type="Pfam" id="PF01323">
    <property type="entry name" value="DSBA"/>
    <property type="match status" value="1"/>
</dbReference>
<dbReference type="PANTHER" id="PTHR13887:SF41">
    <property type="entry name" value="THIOREDOXIN SUPERFAMILY PROTEIN"/>
    <property type="match status" value="1"/>
</dbReference>
<dbReference type="OrthoDB" id="9799122at2"/>
<evidence type="ECO:0000259" key="1">
    <source>
        <dbReference type="Pfam" id="PF01323"/>
    </source>
</evidence>
<proteinExistence type="predicted"/>
<dbReference type="SUPFAM" id="SSF52833">
    <property type="entry name" value="Thioredoxin-like"/>
    <property type="match status" value="1"/>
</dbReference>
<keyword evidence="3" id="KW-1185">Reference proteome</keyword>
<name>A0A1H6CWF6_9ACTN</name>
<dbReference type="Gene3D" id="3.40.30.10">
    <property type="entry name" value="Glutaredoxin"/>
    <property type="match status" value="1"/>
</dbReference>
<dbReference type="InterPro" id="IPR001853">
    <property type="entry name" value="DSBA-like_thioredoxin_dom"/>
</dbReference>
<keyword evidence="2" id="KW-0413">Isomerase</keyword>
<organism evidence="2 3">
    <name type="scientific">Thermomonospora echinospora</name>
    <dbReference type="NCBI Taxonomy" id="1992"/>
    <lineage>
        <taxon>Bacteria</taxon>
        <taxon>Bacillati</taxon>
        <taxon>Actinomycetota</taxon>
        <taxon>Actinomycetes</taxon>
        <taxon>Streptosporangiales</taxon>
        <taxon>Thermomonosporaceae</taxon>
        <taxon>Thermomonospora</taxon>
    </lineage>
</organism>
<dbReference type="AlphaFoldDB" id="A0A1H6CWF6"/>
<reference evidence="3" key="1">
    <citation type="submission" date="2016-10" db="EMBL/GenBank/DDBJ databases">
        <authorList>
            <person name="Varghese N."/>
            <person name="Submissions S."/>
        </authorList>
    </citation>
    <scope>NUCLEOTIDE SEQUENCE [LARGE SCALE GENOMIC DNA]</scope>
    <source>
        <strain evidence="3">DSM 43163</strain>
    </source>
</reference>
<gene>
    <name evidence="2" type="ORF">SAMN04489712_111258</name>
</gene>
<dbReference type="InterPro" id="IPR036249">
    <property type="entry name" value="Thioredoxin-like_sf"/>
</dbReference>
<dbReference type="GO" id="GO:0016491">
    <property type="term" value="F:oxidoreductase activity"/>
    <property type="evidence" value="ECO:0007669"/>
    <property type="project" value="InterPro"/>
</dbReference>
<dbReference type="GO" id="GO:0016853">
    <property type="term" value="F:isomerase activity"/>
    <property type="evidence" value="ECO:0007669"/>
    <property type="project" value="UniProtKB-KW"/>
</dbReference>
<dbReference type="CDD" id="cd03024">
    <property type="entry name" value="DsbA_FrnE"/>
    <property type="match status" value="1"/>
</dbReference>
<accession>A0A1H6CWF6</accession>
<protein>
    <submittedName>
        <fullName evidence="2">Predicted dithiol-disulfide isomerase, DsbA family</fullName>
    </submittedName>
</protein>